<comment type="caution">
    <text evidence="2">The sequence shown here is derived from an EMBL/GenBank/DDBJ whole genome shotgun (WGS) entry which is preliminary data.</text>
</comment>
<name>D3AX17_HETP5</name>
<dbReference type="Proteomes" id="UP000001396">
    <property type="component" value="Unassembled WGS sequence"/>
</dbReference>
<evidence type="ECO:0000256" key="1">
    <source>
        <dbReference type="SAM" id="MobiDB-lite"/>
    </source>
</evidence>
<gene>
    <name evidence="2" type="ORF">PPL_00645</name>
</gene>
<protein>
    <submittedName>
        <fullName evidence="2">Uncharacterized protein</fullName>
    </submittedName>
</protein>
<feature type="region of interest" description="Disordered" evidence="1">
    <location>
        <begin position="1"/>
        <end position="103"/>
    </location>
</feature>
<proteinExistence type="predicted"/>
<feature type="compositionally biased region" description="Polar residues" evidence="1">
    <location>
        <begin position="39"/>
        <end position="48"/>
    </location>
</feature>
<dbReference type="AlphaFoldDB" id="D3AX17"/>
<evidence type="ECO:0000313" key="2">
    <source>
        <dbReference type="EMBL" id="EFA86840.1"/>
    </source>
</evidence>
<keyword evidence="3" id="KW-1185">Reference proteome</keyword>
<dbReference type="RefSeq" id="XP_020438943.1">
    <property type="nucleotide sequence ID" value="XM_020571669.1"/>
</dbReference>
<dbReference type="EMBL" id="ADBJ01000002">
    <property type="protein sequence ID" value="EFA86840.1"/>
    <property type="molecule type" value="Genomic_DNA"/>
</dbReference>
<organism evidence="2 3">
    <name type="scientific">Heterostelium pallidum (strain ATCC 26659 / Pp 5 / PN500)</name>
    <name type="common">Cellular slime mold</name>
    <name type="synonym">Polysphondylium pallidum</name>
    <dbReference type="NCBI Taxonomy" id="670386"/>
    <lineage>
        <taxon>Eukaryota</taxon>
        <taxon>Amoebozoa</taxon>
        <taxon>Evosea</taxon>
        <taxon>Eumycetozoa</taxon>
        <taxon>Dictyostelia</taxon>
        <taxon>Acytosteliales</taxon>
        <taxon>Acytosteliaceae</taxon>
        <taxon>Heterostelium</taxon>
    </lineage>
</organism>
<feature type="compositionally biased region" description="Polar residues" evidence="1">
    <location>
        <begin position="19"/>
        <end position="30"/>
    </location>
</feature>
<sequence>MANTGVFGGDDTSTHLKRSNQGSDGTFQKKQSGDHQAIPMTQQLYSSSDQEHAHTEPYIDSLALSSPTNHSLPYSPESESDPILDTSNEPLSTEPTPTTNPTMTAQLTDVDGAEDHTQKEVLEAVNRIRARRQKDGVRSEFKSRIWFRDGRAWIYEVPSMAHSYTVNAITDIIRYQTFPNQLLLHTGGNATLILQPGHANAEPDQSLRPLRPKVPNNQSADGLGNPYPTLVIEAAKSQSLPVLHQKCLDYFMDRVAAVLPAPGVPAVATIPSIIRIVIGVKIYPRNNGDFAMLVLYYQNGAAANPVRIISCGTTHLDVTNTIQRHLPPISPPGYASPQGYEGVMPPVGPPPHVANPANPLNLQNPCNALGLPLYQLQIPTVELFNGAPPLPPGVIIPPFYASWNSTTGIRFVKERLDPSKTDSYQFGQRYFSSDSNFNIDNSNEIEAEELTISLEKSFENKELDKVMEICDQILSKKNSYNVFAMLMKSKIYLEVHGLVEKSQAMVSQAYEYSSDTDQLYDIHVAQLEIYEYLGDIQRIANQCKVIFELYPERMDVEFLRKAFKSSGGSSETIYKNQLMTMLADRFPEQFTPVDSICLGLTYFEMGKKDKALERINTGLLAMGNTVDRESAAYIFVGMRVKASIVGESNPFEKVKILCSIYEMEPNAEMAYTIAASYFELNQYYRHEERKPVDYLTKSYEYAKISLSLWNDESSKNIPKDLQASQLLNIILIRAETLLETMDSTLEDADQLLKKAKEISHPFLDSLSSQDKSTIGAMVSNEDVITNQSVTKVNHLSKSNQLILSRYIKDHKQSSEYIHHLLKIFQLFEGISNLSISSTVESAQLLQSFYNNVVTEAYLVKSIHFPMMNKQLSPFNQIKWDLHKFPTTTEQLMNVFIEYPYFNMNSLDTAIDQVQKLLDKSSSKTIHYAMMAYFKRHKEI</sequence>
<reference evidence="2 3" key="1">
    <citation type="journal article" date="2011" name="Genome Res.">
        <title>Phylogeny-wide analysis of social amoeba genomes highlights ancient origins for complex intercellular communication.</title>
        <authorList>
            <person name="Heidel A.J."/>
            <person name="Lawal H.M."/>
            <person name="Felder M."/>
            <person name="Schilde C."/>
            <person name="Helps N.R."/>
            <person name="Tunggal B."/>
            <person name="Rivero F."/>
            <person name="John U."/>
            <person name="Schleicher M."/>
            <person name="Eichinger L."/>
            <person name="Platzer M."/>
            <person name="Noegel A.A."/>
            <person name="Schaap P."/>
            <person name="Gloeckner G."/>
        </authorList>
    </citation>
    <scope>NUCLEOTIDE SEQUENCE [LARGE SCALE GENOMIC DNA]</scope>
    <source>
        <strain evidence="3">ATCC 26659 / Pp 5 / PN500</strain>
    </source>
</reference>
<dbReference type="InParanoid" id="D3AX17"/>
<feature type="compositionally biased region" description="Polar residues" evidence="1">
    <location>
        <begin position="63"/>
        <end position="72"/>
    </location>
</feature>
<evidence type="ECO:0000313" key="3">
    <source>
        <dbReference type="Proteomes" id="UP000001396"/>
    </source>
</evidence>
<accession>D3AX17</accession>
<feature type="compositionally biased region" description="Low complexity" evidence="1">
    <location>
        <begin position="86"/>
        <end position="103"/>
    </location>
</feature>
<dbReference type="GeneID" id="31356177"/>